<evidence type="ECO:0000259" key="13">
    <source>
        <dbReference type="Pfam" id="PF02223"/>
    </source>
</evidence>
<dbReference type="EMBL" id="MFSP01000161">
    <property type="protein sequence ID" value="OGI63107.1"/>
    <property type="molecule type" value="Genomic_DNA"/>
</dbReference>
<evidence type="ECO:0000313" key="15">
    <source>
        <dbReference type="Proteomes" id="UP000179076"/>
    </source>
</evidence>
<sequence length="207" mass="22687">MPTGLFITLEGGEGAGKSTQLLAARDWLQHQGRDVVLTREPGGTVLGERIREILLHHSGEMAVNTETLLMFAARAEHLAGVIRPALSAGKTVLCDRFTDATYAYQGGGRGLAATRIAELEQWVQGDLRPNLTILLDVSVKVGTGRAAKRGVPDRFESEQGDFLERVRNSYLARARAEPKRIRIVDATRGESDVTRAMIDVLREFLHG</sequence>
<comment type="caution">
    <text evidence="14">The sequence shown here is derived from an EMBL/GenBank/DDBJ whole genome shotgun (WGS) entry which is preliminary data.</text>
</comment>
<dbReference type="AlphaFoldDB" id="A0A1F6V0C6"/>
<dbReference type="Pfam" id="PF02223">
    <property type="entry name" value="Thymidylate_kin"/>
    <property type="match status" value="1"/>
</dbReference>
<dbReference type="PANTHER" id="PTHR10344:SF4">
    <property type="entry name" value="UMP-CMP KINASE 2, MITOCHONDRIAL"/>
    <property type="match status" value="1"/>
</dbReference>
<dbReference type="GO" id="GO:0005524">
    <property type="term" value="F:ATP binding"/>
    <property type="evidence" value="ECO:0007669"/>
    <property type="project" value="UniProtKB-UniRule"/>
</dbReference>
<evidence type="ECO:0000256" key="8">
    <source>
        <dbReference type="ARBA" id="ARBA00022840"/>
    </source>
</evidence>
<reference evidence="14 15" key="1">
    <citation type="journal article" date="2016" name="Nat. Commun.">
        <title>Thousands of microbial genomes shed light on interconnected biogeochemical processes in an aquifer system.</title>
        <authorList>
            <person name="Anantharaman K."/>
            <person name="Brown C.T."/>
            <person name="Hug L.A."/>
            <person name="Sharon I."/>
            <person name="Castelle C.J."/>
            <person name="Probst A.J."/>
            <person name="Thomas B.C."/>
            <person name="Singh A."/>
            <person name="Wilkins M.J."/>
            <person name="Karaoz U."/>
            <person name="Brodie E.L."/>
            <person name="Williams K.H."/>
            <person name="Hubbard S.S."/>
            <person name="Banfield J.F."/>
        </authorList>
    </citation>
    <scope>NUCLEOTIDE SEQUENCE [LARGE SCALE GENOMIC DNA]</scope>
</reference>
<comment type="catalytic activity">
    <reaction evidence="10 12">
        <text>dTMP + ATP = dTDP + ADP</text>
        <dbReference type="Rhea" id="RHEA:13517"/>
        <dbReference type="ChEBI" id="CHEBI:30616"/>
        <dbReference type="ChEBI" id="CHEBI:58369"/>
        <dbReference type="ChEBI" id="CHEBI:63528"/>
        <dbReference type="ChEBI" id="CHEBI:456216"/>
        <dbReference type="EC" id="2.7.4.9"/>
    </reaction>
</comment>
<dbReference type="FunFam" id="3.40.50.300:FF:000225">
    <property type="entry name" value="Thymidylate kinase"/>
    <property type="match status" value="1"/>
</dbReference>
<dbReference type="SUPFAM" id="SSF52540">
    <property type="entry name" value="P-loop containing nucleoside triphosphate hydrolases"/>
    <property type="match status" value="1"/>
</dbReference>
<dbReference type="GO" id="GO:0004798">
    <property type="term" value="F:dTMP kinase activity"/>
    <property type="evidence" value="ECO:0007669"/>
    <property type="project" value="UniProtKB-UniRule"/>
</dbReference>
<evidence type="ECO:0000256" key="9">
    <source>
        <dbReference type="ARBA" id="ARBA00029962"/>
    </source>
</evidence>
<evidence type="ECO:0000256" key="5">
    <source>
        <dbReference type="ARBA" id="ARBA00022727"/>
    </source>
</evidence>
<dbReference type="InterPro" id="IPR018094">
    <property type="entry name" value="Thymidylate_kinase"/>
</dbReference>
<keyword evidence="8 12" id="KW-0067">ATP-binding</keyword>
<dbReference type="CDD" id="cd01672">
    <property type="entry name" value="TMPK"/>
    <property type="match status" value="1"/>
</dbReference>
<dbReference type="InterPro" id="IPR039430">
    <property type="entry name" value="Thymidylate_kin-like_dom"/>
</dbReference>
<dbReference type="EC" id="2.7.4.9" evidence="2 12"/>
<dbReference type="Proteomes" id="UP000179076">
    <property type="component" value="Unassembled WGS sequence"/>
</dbReference>
<feature type="domain" description="Thymidylate kinase-like" evidence="13">
    <location>
        <begin position="9"/>
        <end position="195"/>
    </location>
</feature>
<evidence type="ECO:0000256" key="3">
    <source>
        <dbReference type="ARBA" id="ARBA00017144"/>
    </source>
</evidence>
<keyword evidence="4 12" id="KW-0808">Transferase</keyword>
<evidence type="ECO:0000256" key="11">
    <source>
        <dbReference type="ARBA" id="ARBA00057735"/>
    </source>
</evidence>
<evidence type="ECO:0000256" key="1">
    <source>
        <dbReference type="ARBA" id="ARBA00009776"/>
    </source>
</evidence>
<proteinExistence type="inferred from homology"/>
<comment type="similarity">
    <text evidence="1 12">Belongs to the thymidylate kinase family.</text>
</comment>
<dbReference type="PANTHER" id="PTHR10344">
    <property type="entry name" value="THYMIDYLATE KINASE"/>
    <property type="match status" value="1"/>
</dbReference>
<dbReference type="InterPro" id="IPR027417">
    <property type="entry name" value="P-loop_NTPase"/>
</dbReference>
<dbReference type="NCBIfam" id="TIGR00041">
    <property type="entry name" value="DTMP_kinase"/>
    <property type="match status" value="1"/>
</dbReference>
<evidence type="ECO:0000256" key="12">
    <source>
        <dbReference type="HAMAP-Rule" id="MF_00165"/>
    </source>
</evidence>
<comment type="function">
    <text evidence="11 12">Phosphorylation of dTMP to form dTDP in both de novo and salvage pathways of dTTP synthesis.</text>
</comment>
<protein>
    <recommendedName>
        <fullName evidence="3 12">Thymidylate kinase</fullName>
        <ecNumber evidence="2 12">2.7.4.9</ecNumber>
    </recommendedName>
    <alternativeName>
        <fullName evidence="9 12">dTMP kinase</fullName>
    </alternativeName>
</protein>
<evidence type="ECO:0000256" key="7">
    <source>
        <dbReference type="ARBA" id="ARBA00022777"/>
    </source>
</evidence>
<evidence type="ECO:0000256" key="10">
    <source>
        <dbReference type="ARBA" id="ARBA00048743"/>
    </source>
</evidence>
<dbReference type="HAMAP" id="MF_00165">
    <property type="entry name" value="Thymidylate_kinase"/>
    <property type="match status" value="1"/>
</dbReference>
<dbReference type="GO" id="GO:0006235">
    <property type="term" value="P:dTTP biosynthetic process"/>
    <property type="evidence" value="ECO:0007669"/>
    <property type="project" value="UniProtKB-UniRule"/>
</dbReference>
<feature type="binding site" evidence="12">
    <location>
        <begin position="11"/>
        <end position="18"/>
    </location>
    <ligand>
        <name>ATP</name>
        <dbReference type="ChEBI" id="CHEBI:30616"/>
    </ligand>
</feature>
<keyword evidence="7 12" id="KW-0418">Kinase</keyword>
<dbReference type="Gene3D" id="3.40.50.300">
    <property type="entry name" value="P-loop containing nucleotide triphosphate hydrolases"/>
    <property type="match status" value="1"/>
</dbReference>
<organism evidence="14 15">
    <name type="scientific">Candidatus Muproteobacteria bacterium RBG_16_60_9</name>
    <dbReference type="NCBI Taxonomy" id="1817755"/>
    <lineage>
        <taxon>Bacteria</taxon>
        <taxon>Pseudomonadati</taxon>
        <taxon>Pseudomonadota</taxon>
        <taxon>Candidatus Muproteobacteria</taxon>
    </lineage>
</organism>
<evidence type="ECO:0000256" key="2">
    <source>
        <dbReference type="ARBA" id="ARBA00012980"/>
    </source>
</evidence>
<accession>A0A1F6V0C6</accession>
<dbReference type="GO" id="GO:0005829">
    <property type="term" value="C:cytosol"/>
    <property type="evidence" value="ECO:0007669"/>
    <property type="project" value="TreeGrafter"/>
</dbReference>
<keyword evidence="5 12" id="KW-0545">Nucleotide biosynthesis</keyword>
<keyword evidence="6 12" id="KW-0547">Nucleotide-binding</keyword>
<name>A0A1F6V0C6_9PROT</name>
<evidence type="ECO:0000313" key="14">
    <source>
        <dbReference type="EMBL" id="OGI63107.1"/>
    </source>
</evidence>
<gene>
    <name evidence="12" type="primary">tmk</name>
    <name evidence="14" type="ORF">A2W18_05345</name>
</gene>
<dbReference type="GO" id="GO:0006227">
    <property type="term" value="P:dUDP biosynthetic process"/>
    <property type="evidence" value="ECO:0007669"/>
    <property type="project" value="TreeGrafter"/>
</dbReference>
<evidence type="ECO:0000256" key="6">
    <source>
        <dbReference type="ARBA" id="ARBA00022741"/>
    </source>
</evidence>
<evidence type="ECO:0000256" key="4">
    <source>
        <dbReference type="ARBA" id="ARBA00022679"/>
    </source>
</evidence>
<dbReference type="GO" id="GO:0006233">
    <property type="term" value="P:dTDP biosynthetic process"/>
    <property type="evidence" value="ECO:0007669"/>
    <property type="project" value="InterPro"/>
</dbReference>